<dbReference type="Proteomes" id="UP001066276">
    <property type="component" value="Chromosome 7"/>
</dbReference>
<sequence>MAYYANEEEQYQELQEMPLEQQMEERLVEALGHHVQDSVNWALIQALKPFTQPLTNFAKREFFGREQSTTSLAIWRTQESDTPLDPEVVLQWAQRAICLLGNANCAISTERRRSYLIRLDPKLAELANNEAGSSANGMLFGDKFISNLSKYVATFTALDKAQSNIKKVFTNAEAERQAEDIRLPDTPSRVTEVVPQTNRISIPTATEGEVAPPEVIAETARHSQFGQQVAHPITKYGLPRSTQASKPRM</sequence>
<evidence type="ECO:0000256" key="1">
    <source>
        <dbReference type="SAM" id="MobiDB-lite"/>
    </source>
</evidence>
<organism evidence="2 3">
    <name type="scientific">Pleurodeles waltl</name>
    <name type="common">Iberian ribbed newt</name>
    <dbReference type="NCBI Taxonomy" id="8319"/>
    <lineage>
        <taxon>Eukaryota</taxon>
        <taxon>Metazoa</taxon>
        <taxon>Chordata</taxon>
        <taxon>Craniata</taxon>
        <taxon>Vertebrata</taxon>
        <taxon>Euteleostomi</taxon>
        <taxon>Amphibia</taxon>
        <taxon>Batrachia</taxon>
        <taxon>Caudata</taxon>
        <taxon>Salamandroidea</taxon>
        <taxon>Salamandridae</taxon>
        <taxon>Pleurodelinae</taxon>
        <taxon>Pleurodeles</taxon>
    </lineage>
</organism>
<dbReference type="AlphaFoldDB" id="A0AAV7PJQ2"/>
<dbReference type="EMBL" id="JANPWB010000011">
    <property type="protein sequence ID" value="KAJ1128513.1"/>
    <property type="molecule type" value="Genomic_DNA"/>
</dbReference>
<evidence type="ECO:0000313" key="3">
    <source>
        <dbReference type="Proteomes" id="UP001066276"/>
    </source>
</evidence>
<reference evidence="2" key="1">
    <citation type="journal article" date="2022" name="bioRxiv">
        <title>Sequencing and chromosome-scale assembly of the giantPleurodeles waltlgenome.</title>
        <authorList>
            <person name="Brown T."/>
            <person name="Elewa A."/>
            <person name="Iarovenko S."/>
            <person name="Subramanian E."/>
            <person name="Araus A.J."/>
            <person name="Petzold A."/>
            <person name="Susuki M."/>
            <person name="Suzuki K.-i.T."/>
            <person name="Hayashi T."/>
            <person name="Toyoda A."/>
            <person name="Oliveira C."/>
            <person name="Osipova E."/>
            <person name="Leigh N.D."/>
            <person name="Simon A."/>
            <person name="Yun M.H."/>
        </authorList>
    </citation>
    <scope>NUCLEOTIDE SEQUENCE</scope>
    <source>
        <strain evidence="2">20211129_DDA</strain>
        <tissue evidence="2">Liver</tissue>
    </source>
</reference>
<feature type="region of interest" description="Disordered" evidence="1">
    <location>
        <begin position="222"/>
        <end position="249"/>
    </location>
</feature>
<proteinExistence type="predicted"/>
<accession>A0AAV7PJQ2</accession>
<comment type="caution">
    <text evidence="2">The sequence shown here is derived from an EMBL/GenBank/DDBJ whole genome shotgun (WGS) entry which is preliminary data.</text>
</comment>
<evidence type="ECO:0008006" key="4">
    <source>
        <dbReference type="Google" id="ProtNLM"/>
    </source>
</evidence>
<feature type="compositionally biased region" description="Polar residues" evidence="1">
    <location>
        <begin position="240"/>
        <end position="249"/>
    </location>
</feature>
<evidence type="ECO:0000313" key="2">
    <source>
        <dbReference type="EMBL" id="KAJ1128513.1"/>
    </source>
</evidence>
<keyword evidence="3" id="KW-1185">Reference proteome</keyword>
<gene>
    <name evidence="2" type="ORF">NDU88_006891</name>
</gene>
<protein>
    <recommendedName>
        <fullName evidence="4">Gag protein</fullName>
    </recommendedName>
</protein>
<name>A0AAV7PJQ2_PLEWA</name>